<evidence type="ECO:0000313" key="3">
    <source>
        <dbReference type="Proteomes" id="UP001390339"/>
    </source>
</evidence>
<accession>A0ABR2HRK2</accession>
<name>A0ABR2HRK2_9PEZI</name>
<feature type="region of interest" description="Disordered" evidence="1">
    <location>
        <begin position="1"/>
        <end position="41"/>
    </location>
</feature>
<reference evidence="2 3" key="1">
    <citation type="journal article" date="2024" name="IMA Fungus">
        <title>Apiospora arundinis, a panoply of carbohydrate-active enzymes and secondary metabolites.</title>
        <authorList>
            <person name="Sorensen T."/>
            <person name="Petersen C."/>
            <person name="Muurmann A.T."/>
            <person name="Christiansen J.V."/>
            <person name="Brundto M.L."/>
            <person name="Overgaard C.K."/>
            <person name="Boysen A.T."/>
            <person name="Wollenberg R.D."/>
            <person name="Larsen T.O."/>
            <person name="Sorensen J.L."/>
            <person name="Nielsen K.L."/>
            <person name="Sondergaard T.E."/>
        </authorList>
    </citation>
    <scope>NUCLEOTIDE SEQUENCE [LARGE SCALE GENOMIC DNA]</scope>
    <source>
        <strain evidence="2 3">AAU 773</strain>
    </source>
</reference>
<feature type="compositionally biased region" description="Polar residues" evidence="1">
    <location>
        <begin position="30"/>
        <end position="39"/>
    </location>
</feature>
<proteinExistence type="predicted"/>
<protein>
    <submittedName>
        <fullName evidence="2">Uncharacterized protein</fullName>
    </submittedName>
</protein>
<sequence>MSSSVGEVAHPRALFKGRLKPAQRPPIATASYTVSSAGQSEVVIRKTSDAKNPVEPTEILTRAVAQPFVDPNVLERRARQQKTSQ</sequence>
<dbReference type="Proteomes" id="UP001390339">
    <property type="component" value="Unassembled WGS sequence"/>
</dbReference>
<organism evidence="2 3">
    <name type="scientific">Apiospora arundinis</name>
    <dbReference type="NCBI Taxonomy" id="335852"/>
    <lineage>
        <taxon>Eukaryota</taxon>
        <taxon>Fungi</taxon>
        <taxon>Dikarya</taxon>
        <taxon>Ascomycota</taxon>
        <taxon>Pezizomycotina</taxon>
        <taxon>Sordariomycetes</taxon>
        <taxon>Xylariomycetidae</taxon>
        <taxon>Amphisphaeriales</taxon>
        <taxon>Apiosporaceae</taxon>
        <taxon>Apiospora</taxon>
    </lineage>
</organism>
<evidence type="ECO:0000313" key="2">
    <source>
        <dbReference type="EMBL" id="KAK8851524.1"/>
    </source>
</evidence>
<keyword evidence="3" id="KW-1185">Reference proteome</keyword>
<dbReference type="EMBL" id="JAPCWZ010000009">
    <property type="protein sequence ID" value="KAK8851524.1"/>
    <property type="molecule type" value="Genomic_DNA"/>
</dbReference>
<gene>
    <name evidence="2" type="ORF">PGQ11_014003</name>
</gene>
<comment type="caution">
    <text evidence="2">The sequence shown here is derived from an EMBL/GenBank/DDBJ whole genome shotgun (WGS) entry which is preliminary data.</text>
</comment>
<evidence type="ECO:0000256" key="1">
    <source>
        <dbReference type="SAM" id="MobiDB-lite"/>
    </source>
</evidence>